<dbReference type="NCBIfam" id="NF047619">
    <property type="entry name" value="NADase_discoid"/>
    <property type="match status" value="1"/>
</dbReference>
<dbReference type="EMBL" id="BAAAOR010000024">
    <property type="protein sequence ID" value="GAA1523701.1"/>
    <property type="molecule type" value="Genomic_DNA"/>
</dbReference>
<keyword evidence="5" id="KW-1185">Reference proteome</keyword>
<gene>
    <name evidence="4" type="ORF">GCM10009788_29370</name>
</gene>
<sequence length="342" mass="35085">MTTPTHCTDCGHTLGVGRFCTNCGQPVPGRHPEAAPAASAPVVPPPTGQLPPAARYPLYADAPTTPPGPAGPPPAPVTQVVPTPAPYVPAAGAAPAPGGSQDRGTPWLPWAIGVVVLALVAGVGAFLLVSAGGDDDGGRAGDDRTGSAQNQRTDDVTPSPPDGSEDPQPDSTGTGGPVEAPAPGDVTDLTSTATAEVPATAPESVDRQNNPVTFGAANMLDGRPRTSWRMPGDGTGATLVFDLGQEVVLTEVGLINGYAKVDGPDNWYRGNRRIRTVQWEFDDGTRITQDLADRRKMQVIPVGPVATTRVVLHLVEVTAPGKGSTGRDFTAISDVRFRGAPA</sequence>
<keyword evidence="2" id="KW-1133">Transmembrane helix</keyword>
<accession>A0ABN2AP51</accession>
<dbReference type="SUPFAM" id="SSF49785">
    <property type="entry name" value="Galactose-binding domain-like"/>
    <property type="match status" value="1"/>
</dbReference>
<name>A0ABN2AP51_9ACTN</name>
<feature type="compositionally biased region" description="Basic and acidic residues" evidence="1">
    <location>
        <begin position="136"/>
        <end position="145"/>
    </location>
</feature>
<evidence type="ECO:0000256" key="1">
    <source>
        <dbReference type="SAM" id="MobiDB-lite"/>
    </source>
</evidence>
<evidence type="ECO:0000256" key="2">
    <source>
        <dbReference type="SAM" id="Phobius"/>
    </source>
</evidence>
<feature type="transmembrane region" description="Helical" evidence="2">
    <location>
        <begin position="107"/>
        <end position="129"/>
    </location>
</feature>
<comment type="caution">
    <text evidence="4">The sequence shown here is derived from an EMBL/GenBank/DDBJ whole genome shotgun (WGS) entry which is preliminary data.</text>
</comment>
<dbReference type="Gene3D" id="2.60.120.260">
    <property type="entry name" value="Galactose-binding domain-like"/>
    <property type="match status" value="1"/>
</dbReference>
<dbReference type="RefSeq" id="WP_141002939.1">
    <property type="nucleotide sequence ID" value="NZ_BAAAOR010000024.1"/>
</dbReference>
<feature type="region of interest" description="Disordered" evidence="1">
    <location>
        <begin position="132"/>
        <end position="226"/>
    </location>
</feature>
<organism evidence="4 5">
    <name type="scientific">Nocardioides humi</name>
    <dbReference type="NCBI Taxonomy" id="449461"/>
    <lineage>
        <taxon>Bacteria</taxon>
        <taxon>Bacillati</taxon>
        <taxon>Actinomycetota</taxon>
        <taxon>Actinomycetes</taxon>
        <taxon>Propionibacteriales</taxon>
        <taxon>Nocardioidaceae</taxon>
        <taxon>Nocardioides</taxon>
    </lineage>
</organism>
<feature type="region of interest" description="Disordered" evidence="1">
    <location>
        <begin position="31"/>
        <end position="81"/>
    </location>
</feature>
<feature type="domain" description="NAD glycohydrolase translocation F5/8 type C" evidence="3">
    <location>
        <begin position="205"/>
        <end position="337"/>
    </location>
</feature>
<dbReference type="Proteomes" id="UP001500842">
    <property type="component" value="Unassembled WGS sequence"/>
</dbReference>
<feature type="compositionally biased region" description="Pro residues" evidence="1">
    <location>
        <begin position="64"/>
        <end position="76"/>
    </location>
</feature>
<reference evidence="4 5" key="1">
    <citation type="journal article" date="2019" name="Int. J. Syst. Evol. Microbiol.">
        <title>The Global Catalogue of Microorganisms (GCM) 10K type strain sequencing project: providing services to taxonomists for standard genome sequencing and annotation.</title>
        <authorList>
            <consortium name="The Broad Institute Genomics Platform"/>
            <consortium name="The Broad Institute Genome Sequencing Center for Infectious Disease"/>
            <person name="Wu L."/>
            <person name="Ma J."/>
        </authorList>
    </citation>
    <scope>NUCLEOTIDE SEQUENCE [LARGE SCALE GENOMIC DNA]</scope>
    <source>
        <strain evidence="4 5">JCM 14942</strain>
    </source>
</reference>
<keyword evidence="2" id="KW-0472">Membrane</keyword>
<dbReference type="InterPro" id="IPR008979">
    <property type="entry name" value="Galactose-bd-like_sf"/>
</dbReference>
<dbReference type="InterPro" id="IPR057561">
    <property type="entry name" value="NADase_transloc"/>
</dbReference>
<evidence type="ECO:0000259" key="3">
    <source>
        <dbReference type="Pfam" id="PF25302"/>
    </source>
</evidence>
<keyword evidence="2" id="KW-0812">Transmembrane</keyword>
<feature type="compositionally biased region" description="Low complexity" evidence="1">
    <location>
        <begin position="190"/>
        <end position="203"/>
    </location>
</feature>
<protein>
    <recommendedName>
        <fullName evidence="3">NAD glycohydrolase translocation F5/8 type C domain-containing protein</fullName>
    </recommendedName>
</protein>
<evidence type="ECO:0000313" key="5">
    <source>
        <dbReference type="Proteomes" id="UP001500842"/>
    </source>
</evidence>
<evidence type="ECO:0000313" key="4">
    <source>
        <dbReference type="EMBL" id="GAA1523701.1"/>
    </source>
</evidence>
<proteinExistence type="predicted"/>
<dbReference type="Pfam" id="PF25302">
    <property type="entry name" value="NADase_transloc"/>
    <property type="match status" value="1"/>
</dbReference>